<dbReference type="AlphaFoldDB" id="A0A5P1E961"/>
<gene>
    <name evidence="1" type="ORF">A4U43_C07F2210</name>
</gene>
<accession>A0A5P1E961</accession>
<dbReference type="Gramene" id="ONK62273">
    <property type="protein sequence ID" value="ONK62273"/>
    <property type="gene ID" value="A4U43_C07F2210"/>
</dbReference>
<keyword evidence="2" id="KW-1185">Reference proteome</keyword>
<name>A0A5P1E961_ASPOF</name>
<organism evidence="1 2">
    <name type="scientific">Asparagus officinalis</name>
    <name type="common">Garden asparagus</name>
    <dbReference type="NCBI Taxonomy" id="4686"/>
    <lineage>
        <taxon>Eukaryota</taxon>
        <taxon>Viridiplantae</taxon>
        <taxon>Streptophyta</taxon>
        <taxon>Embryophyta</taxon>
        <taxon>Tracheophyta</taxon>
        <taxon>Spermatophyta</taxon>
        <taxon>Magnoliopsida</taxon>
        <taxon>Liliopsida</taxon>
        <taxon>Asparagales</taxon>
        <taxon>Asparagaceae</taxon>
        <taxon>Asparagoideae</taxon>
        <taxon>Asparagus</taxon>
    </lineage>
</organism>
<dbReference type="Proteomes" id="UP000243459">
    <property type="component" value="Chromosome 7"/>
</dbReference>
<evidence type="ECO:0000313" key="1">
    <source>
        <dbReference type="EMBL" id="ONK62273.1"/>
    </source>
</evidence>
<proteinExistence type="predicted"/>
<evidence type="ECO:0000313" key="2">
    <source>
        <dbReference type="Proteomes" id="UP000243459"/>
    </source>
</evidence>
<dbReference type="EMBL" id="CM007387">
    <property type="protein sequence ID" value="ONK62273.1"/>
    <property type="molecule type" value="Genomic_DNA"/>
</dbReference>
<reference evidence="2" key="1">
    <citation type="journal article" date="2017" name="Nat. Commun.">
        <title>The asparagus genome sheds light on the origin and evolution of a young Y chromosome.</title>
        <authorList>
            <person name="Harkess A."/>
            <person name="Zhou J."/>
            <person name="Xu C."/>
            <person name="Bowers J.E."/>
            <person name="Van der Hulst R."/>
            <person name="Ayyampalayam S."/>
            <person name="Mercati F."/>
            <person name="Riccardi P."/>
            <person name="McKain M.R."/>
            <person name="Kakrana A."/>
            <person name="Tang H."/>
            <person name="Ray J."/>
            <person name="Groenendijk J."/>
            <person name="Arikit S."/>
            <person name="Mathioni S.M."/>
            <person name="Nakano M."/>
            <person name="Shan H."/>
            <person name="Telgmann-Rauber A."/>
            <person name="Kanno A."/>
            <person name="Yue Z."/>
            <person name="Chen H."/>
            <person name="Li W."/>
            <person name="Chen Y."/>
            <person name="Xu X."/>
            <person name="Zhang Y."/>
            <person name="Luo S."/>
            <person name="Chen H."/>
            <person name="Gao J."/>
            <person name="Mao Z."/>
            <person name="Pires J.C."/>
            <person name="Luo M."/>
            <person name="Kudrna D."/>
            <person name="Wing R.A."/>
            <person name="Meyers B.C."/>
            <person name="Yi K."/>
            <person name="Kong H."/>
            <person name="Lavrijsen P."/>
            <person name="Sunseri F."/>
            <person name="Falavigna A."/>
            <person name="Ye Y."/>
            <person name="Leebens-Mack J.H."/>
            <person name="Chen G."/>
        </authorList>
    </citation>
    <scope>NUCLEOTIDE SEQUENCE [LARGE SCALE GENOMIC DNA]</scope>
    <source>
        <strain evidence="2">cv. DH0086</strain>
    </source>
</reference>
<protein>
    <submittedName>
        <fullName evidence="1">Uncharacterized protein</fullName>
    </submittedName>
</protein>
<sequence length="80" mass="9897">MSVDLRRRRRRRRRMVNVMAKIVKKEKEHGDDYVTFSGSSLRSIRYWTWERRRIIGLDSEYQLLEKYQVLDLGKEADYWT</sequence>